<sequence length="65" mass="7317">MLLTYSAIEIKKEIKSFKSLQKDLQENEIRNAPTKHCSTLNGKEVSALNKVVFKSDGVTTAGYWN</sequence>
<gene>
    <name evidence="1" type="ORF">OMP40_28765</name>
</gene>
<keyword evidence="2" id="KW-1185">Reference proteome</keyword>
<proteinExistence type="predicted"/>
<dbReference type="Proteomes" id="UP001153404">
    <property type="component" value="Unassembled WGS sequence"/>
</dbReference>
<accession>A0A9X4KXV6</accession>
<evidence type="ECO:0000313" key="1">
    <source>
        <dbReference type="EMBL" id="MDG0812870.1"/>
    </source>
</evidence>
<evidence type="ECO:0000313" key="2">
    <source>
        <dbReference type="Proteomes" id="UP001153404"/>
    </source>
</evidence>
<dbReference type="RefSeq" id="WP_277536474.1">
    <property type="nucleotide sequence ID" value="NZ_JAPDIA010000008.1"/>
</dbReference>
<dbReference type="AlphaFoldDB" id="A0A9X4KXV6"/>
<dbReference type="EMBL" id="JAPDIA010000008">
    <property type="protein sequence ID" value="MDG0812870.1"/>
    <property type="molecule type" value="Genomic_DNA"/>
</dbReference>
<comment type="caution">
    <text evidence="1">The sequence shown here is derived from an EMBL/GenBank/DDBJ whole genome shotgun (WGS) entry which is preliminary data.</text>
</comment>
<reference evidence="1" key="1">
    <citation type="submission" date="2022-10" db="EMBL/GenBank/DDBJ databases">
        <title>Comparative genomic analysis of Cohnella hashimotonis sp. nov., isolated from the International Space Station.</title>
        <authorList>
            <person name="Simpson A."/>
            <person name="Venkateswaran K."/>
        </authorList>
    </citation>
    <scope>NUCLEOTIDE SEQUENCE</scope>
    <source>
        <strain evidence="1">DSM 28161</strain>
    </source>
</reference>
<name>A0A9X4KXV6_9BACL</name>
<organism evidence="1 2">
    <name type="scientific">Cohnella rhizosphaerae</name>
    <dbReference type="NCBI Taxonomy" id="1457232"/>
    <lineage>
        <taxon>Bacteria</taxon>
        <taxon>Bacillati</taxon>
        <taxon>Bacillota</taxon>
        <taxon>Bacilli</taxon>
        <taxon>Bacillales</taxon>
        <taxon>Paenibacillaceae</taxon>
        <taxon>Cohnella</taxon>
    </lineage>
</organism>
<protein>
    <submittedName>
        <fullName evidence="1">Uncharacterized protein</fullName>
    </submittedName>
</protein>